<dbReference type="RefSeq" id="WP_416342605.1">
    <property type="nucleotide sequence ID" value="NZ_JALQCY010000001.1"/>
</dbReference>
<proteinExistence type="predicted"/>
<evidence type="ECO:0000313" key="2">
    <source>
        <dbReference type="Proteomes" id="UP001651050"/>
    </source>
</evidence>
<reference evidence="1 2" key="1">
    <citation type="submission" date="2022-02" db="EMBL/GenBank/DDBJ databases">
        <title>The car tank lid bacteriome: a reservoir of bacteria with potential in bioremediation of fuel.</title>
        <authorList>
            <person name="Vidal-Verdu A."/>
            <person name="Gomez-Martinez D."/>
            <person name="Latorre-Perez A."/>
            <person name="Pereto J."/>
            <person name="Porcar M."/>
        </authorList>
    </citation>
    <scope>NUCLEOTIDE SEQUENCE [LARGE SCALE GENOMIC DNA]</scope>
    <source>
        <strain evidence="1 2">4D.3</strain>
    </source>
</reference>
<dbReference type="Proteomes" id="UP001651050">
    <property type="component" value="Unassembled WGS sequence"/>
</dbReference>
<keyword evidence="2" id="KW-1185">Reference proteome</keyword>
<name>A0ABT0IZT7_9MICO</name>
<dbReference type="EMBL" id="JALQCY010000001">
    <property type="protein sequence ID" value="MCK9792754.1"/>
    <property type="molecule type" value="Genomic_DNA"/>
</dbReference>
<protein>
    <submittedName>
        <fullName evidence="1">Uncharacterized protein</fullName>
    </submittedName>
</protein>
<sequence length="104" mass="11909">MPEPSDERLTVKLMNDYGADWPVWTLFDPAVDAAVEEAVDGALGSRLRVWAEVFNERYHHERGWDDPRVAAEHRAEGEALRDALEAVLPEPLRVRLDYWETHGA</sequence>
<evidence type="ECO:0000313" key="1">
    <source>
        <dbReference type="EMBL" id="MCK9792754.1"/>
    </source>
</evidence>
<comment type="caution">
    <text evidence="1">The sequence shown here is derived from an EMBL/GenBank/DDBJ whole genome shotgun (WGS) entry which is preliminary data.</text>
</comment>
<gene>
    <name evidence="1" type="ORF">M1843_03210</name>
</gene>
<accession>A0ABT0IZT7</accession>
<organism evidence="1 2">
    <name type="scientific">Isoptericola peretonis</name>
    <dbReference type="NCBI Taxonomy" id="2918523"/>
    <lineage>
        <taxon>Bacteria</taxon>
        <taxon>Bacillati</taxon>
        <taxon>Actinomycetota</taxon>
        <taxon>Actinomycetes</taxon>
        <taxon>Micrococcales</taxon>
        <taxon>Promicromonosporaceae</taxon>
        <taxon>Isoptericola</taxon>
    </lineage>
</organism>